<keyword evidence="2" id="KW-1185">Reference proteome</keyword>
<dbReference type="GO" id="GO:0003676">
    <property type="term" value="F:nucleic acid binding"/>
    <property type="evidence" value="ECO:0007669"/>
    <property type="project" value="InterPro"/>
</dbReference>
<reference evidence="3" key="1">
    <citation type="submission" date="2025-08" db="UniProtKB">
        <authorList>
            <consortium name="RefSeq"/>
        </authorList>
    </citation>
    <scope>IDENTIFICATION</scope>
    <source>
        <tissue evidence="3">Gonads</tissue>
    </source>
</reference>
<dbReference type="InterPro" id="IPR012337">
    <property type="entry name" value="RNaseH-like_sf"/>
</dbReference>
<protein>
    <submittedName>
        <fullName evidence="3">PiRNA biogenesis protein EXD1-like</fullName>
    </submittedName>
</protein>
<dbReference type="InterPro" id="IPR036397">
    <property type="entry name" value="RNaseH_sf"/>
</dbReference>
<dbReference type="AlphaFoldDB" id="A0A1S3H264"/>
<dbReference type="SMART" id="SM00474">
    <property type="entry name" value="35EXOc"/>
    <property type="match status" value="1"/>
</dbReference>
<dbReference type="Gene3D" id="3.30.420.10">
    <property type="entry name" value="Ribonuclease H-like superfamily/Ribonuclease H"/>
    <property type="match status" value="1"/>
</dbReference>
<evidence type="ECO:0000259" key="1">
    <source>
        <dbReference type="SMART" id="SM00474"/>
    </source>
</evidence>
<dbReference type="Pfam" id="PF01612">
    <property type="entry name" value="DNA_pol_A_exo1"/>
    <property type="match status" value="1"/>
</dbReference>
<dbReference type="PANTHER" id="PTHR46628:SF1">
    <property type="entry name" value="PIRNA BIOGENESIS PROTEIN EXD1"/>
    <property type="match status" value="1"/>
</dbReference>
<dbReference type="KEGG" id="lak:106151487"/>
<dbReference type="RefSeq" id="XP_013380220.1">
    <property type="nucleotide sequence ID" value="XM_013524766.1"/>
</dbReference>
<dbReference type="GO" id="GO:0034587">
    <property type="term" value="P:piRNA processing"/>
    <property type="evidence" value="ECO:0007669"/>
    <property type="project" value="TreeGrafter"/>
</dbReference>
<evidence type="ECO:0000313" key="3">
    <source>
        <dbReference type="RefSeq" id="XP_013380220.1"/>
    </source>
</evidence>
<gene>
    <name evidence="3" type="primary">LOC106151487</name>
</gene>
<dbReference type="GeneID" id="106151487"/>
<dbReference type="InParanoid" id="A0A1S3H264"/>
<dbReference type="STRING" id="7574.A0A1S3H264"/>
<feature type="domain" description="3'-5' exonuclease" evidence="1">
    <location>
        <begin position="93"/>
        <end position="296"/>
    </location>
</feature>
<proteinExistence type="predicted"/>
<accession>A0A1S3H264</accession>
<dbReference type="InterPro" id="IPR052144">
    <property type="entry name" value="piRNA_biogenesis_EXD1"/>
</dbReference>
<evidence type="ECO:0000313" key="2">
    <source>
        <dbReference type="Proteomes" id="UP000085678"/>
    </source>
</evidence>
<dbReference type="Proteomes" id="UP000085678">
    <property type="component" value="Unplaced"/>
</dbReference>
<sequence length="420" mass="47486">MAEIKHSEITKEAPRTPNVEVKGSALGYTKSSVAESVKKDNALVSKEEADGAKPCTLIDTTASLQSTSGTLRGMGTKDPNLAVDGKGSVSEPYTLVDTKEGLETALKTLKSVSKEGPNLAVDGEGVDYSRRGTLSLLAVATRDHVFLFDMIKLGQVVFDRGLREILEDPTREKLMFDCREDSDILWHNHHVKLDGVLDIQILQVMYSNRDNSDLSPFGQKRCAIAPCEKVFSLLHCLVHYTDVVTSIKINKSVGSFFFLSTKKWMDRPLPADMIKYACVEVSTLFGLYEKMKMSNEDMRRLKTASSRYADLKRSLTVRRFDEFEKNGYLPLHIIPPKGYVGFSDYQSNKGTECTGCKRRFPREAFTYTQLRKGEQKCRVCRKVKNEIDVQSNREDNWARDCSDDSAVYYSTDENEDYPYW</sequence>
<name>A0A1S3H264_LINAN</name>
<organism evidence="2 3">
    <name type="scientific">Lingula anatina</name>
    <name type="common">Brachiopod</name>
    <name type="synonym">Lingula unguis</name>
    <dbReference type="NCBI Taxonomy" id="7574"/>
    <lineage>
        <taxon>Eukaryota</taxon>
        <taxon>Metazoa</taxon>
        <taxon>Spiralia</taxon>
        <taxon>Lophotrochozoa</taxon>
        <taxon>Brachiopoda</taxon>
        <taxon>Linguliformea</taxon>
        <taxon>Lingulata</taxon>
        <taxon>Lingulida</taxon>
        <taxon>Linguloidea</taxon>
        <taxon>Lingulidae</taxon>
        <taxon>Lingula</taxon>
    </lineage>
</organism>
<dbReference type="FunCoup" id="A0A1S3H264">
    <property type="interactions" value="3"/>
</dbReference>
<dbReference type="GO" id="GO:1990923">
    <property type="term" value="C:PET complex"/>
    <property type="evidence" value="ECO:0007669"/>
    <property type="project" value="TreeGrafter"/>
</dbReference>
<dbReference type="SUPFAM" id="SSF53098">
    <property type="entry name" value="Ribonuclease H-like"/>
    <property type="match status" value="1"/>
</dbReference>
<dbReference type="PANTHER" id="PTHR46628">
    <property type="entry name" value="PIRNA BIOGENESIS PROTEIN EXD1"/>
    <property type="match status" value="1"/>
</dbReference>
<dbReference type="InterPro" id="IPR002562">
    <property type="entry name" value="3'-5'_exonuclease_dom"/>
</dbReference>
<dbReference type="GO" id="GO:0008408">
    <property type="term" value="F:3'-5' exonuclease activity"/>
    <property type="evidence" value="ECO:0007669"/>
    <property type="project" value="InterPro"/>
</dbReference>
<dbReference type="OrthoDB" id="26838at2759"/>